<dbReference type="AlphaFoldDB" id="A0A645DEV4"/>
<keyword evidence="1" id="KW-0472">Membrane</keyword>
<gene>
    <name evidence="2" type="ORF">SDC9_134469</name>
</gene>
<comment type="caution">
    <text evidence="2">The sequence shown here is derived from an EMBL/GenBank/DDBJ whole genome shotgun (WGS) entry which is preliminary data.</text>
</comment>
<dbReference type="EMBL" id="VSSQ01035203">
    <property type="protein sequence ID" value="MPM87373.1"/>
    <property type="molecule type" value="Genomic_DNA"/>
</dbReference>
<sequence>MLPIDSAITLTSSTTLPSSIAFIMLSYFSLYITLLLSMAFADFAFMSIALSCISFAEIFASSALTLSWSEADAISSVEALTSCVFALNSSAPAVISSTDWFMPFIFSETSIIIFSNLLLSVSTISVVLFTSIIKFLKLPIILLNAAAICPTSSLLLMFRWEVKSPSFFESSVILSDISPNLPIFLYSTTKVNIIQTDKVARVIIIIAS</sequence>
<proteinExistence type="predicted"/>
<keyword evidence="1" id="KW-1133">Transmembrane helix</keyword>
<feature type="transmembrane region" description="Helical" evidence="1">
    <location>
        <begin position="48"/>
        <end position="68"/>
    </location>
</feature>
<feature type="transmembrane region" description="Helical" evidence="1">
    <location>
        <begin position="20"/>
        <end position="41"/>
    </location>
</feature>
<name>A0A645DEV4_9ZZZZ</name>
<protein>
    <submittedName>
        <fullName evidence="2">Uncharacterized protein</fullName>
    </submittedName>
</protein>
<keyword evidence="1" id="KW-0812">Transmembrane</keyword>
<evidence type="ECO:0000256" key="1">
    <source>
        <dbReference type="SAM" id="Phobius"/>
    </source>
</evidence>
<accession>A0A645DEV4</accession>
<reference evidence="2" key="1">
    <citation type="submission" date="2019-08" db="EMBL/GenBank/DDBJ databases">
        <authorList>
            <person name="Kucharzyk K."/>
            <person name="Murdoch R.W."/>
            <person name="Higgins S."/>
            <person name="Loffler F."/>
        </authorList>
    </citation>
    <scope>NUCLEOTIDE SEQUENCE</scope>
</reference>
<feature type="transmembrane region" description="Helical" evidence="1">
    <location>
        <begin position="140"/>
        <end position="160"/>
    </location>
</feature>
<evidence type="ECO:0000313" key="2">
    <source>
        <dbReference type="EMBL" id="MPM87373.1"/>
    </source>
</evidence>
<organism evidence="2">
    <name type="scientific">bioreactor metagenome</name>
    <dbReference type="NCBI Taxonomy" id="1076179"/>
    <lineage>
        <taxon>unclassified sequences</taxon>
        <taxon>metagenomes</taxon>
        <taxon>ecological metagenomes</taxon>
    </lineage>
</organism>
<feature type="transmembrane region" description="Helical" evidence="1">
    <location>
        <begin position="111"/>
        <end position="133"/>
    </location>
</feature>